<sequence length="224" mass="24583">MAGVKIAVTTQLGKLRNSSMAQTRARFEDLGAALRSYRIVARINQAEIAAALGVSQSQISRWESGRDRPKPGNLEAIRSLVSSAGSRQRQALIHQVKISRSATILFDSVLHPLAISPLLARRNSDLARFGWLFVPDANPQFPALLGAYRKAIAHERNQLIGARLDIPFSHEGLPFHCAMDVALHQAGSELLALAEVAFAADQDNESEFSVTPITMRLLRRQQKA</sequence>
<dbReference type="GO" id="GO:0003677">
    <property type="term" value="F:DNA binding"/>
    <property type="evidence" value="ECO:0007669"/>
    <property type="project" value="InterPro"/>
</dbReference>
<dbReference type="CDD" id="cd00093">
    <property type="entry name" value="HTH_XRE"/>
    <property type="match status" value="1"/>
</dbReference>
<dbReference type="PROSITE" id="PS50943">
    <property type="entry name" value="HTH_CROC1"/>
    <property type="match status" value="1"/>
</dbReference>
<dbReference type="Proteomes" id="UP000596977">
    <property type="component" value="Unassembled WGS sequence"/>
</dbReference>
<comment type="caution">
    <text evidence="2">The sequence shown here is derived from an EMBL/GenBank/DDBJ whole genome shotgun (WGS) entry which is preliminary data.</text>
</comment>
<evidence type="ECO:0000259" key="1">
    <source>
        <dbReference type="PROSITE" id="PS50943"/>
    </source>
</evidence>
<protein>
    <recommendedName>
        <fullName evidence="1">HTH cro/C1-type domain-containing protein</fullName>
    </recommendedName>
</protein>
<dbReference type="SMART" id="SM00530">
    <property type="entry name" value="HTH_XRE"/>
    <property type="match status" value="1"/>
</dbReference>
<feature type="domain" description="HTH cro/C1-type" evidence="1">
    <location>
        <begin position="34"/>
        <end position="77"/>
    </location>
</feature>
<dbReference type="AlphaFoldDB" id="A0A916RAS7"/>
<keyword evidence="3" id="KW-1185">Reference proteome</keyword>
<gene>
    <name evidence="2" type="ORF">GCM10011499_08680</name>
</gene>
<evidence type="ECO:0000313" key="2">
    <source>
        <dbReference type="EMBL" id="GGA41325.1"/>
    </source>
</evidence>
<evidence type="ECO:0000313" key="3">
    <source>
        <dbReference type="Proteomes" id="UP000596977"/>
    </source>
</evidence>
<dbReference type="InterPro" id="IPR010982">
    <property type="entry name" value="Lambda_DNA-bd_dom_sf"/>
</dbReference>
<proteinExistence type="predicted"/>
<accession>A0A916RAS7</accession>
<organism evidence="2 3">
    <name type="scientific">Pelagibacterium lentulum</name>
    <dbReference type="NCBI Taxonomy" id="2029865"/>
    <lineage>
        <taxon>Bacteria</taxon>
        <taxon>Pseudomonadati</taxon>
        <taxon>Pseudomonadota</taxon>
        <taxon>Alphaproteobacteria</taxon>
        <taxon>Hyphomicrobiales</taxon>
        <taxon>Devosiaceae</taxon>
        <taxon>Pelagibacterium</taxon>
    </lineage>
</organism>
<dbReference type="Pfam" id="PF13560">
    <property type="entry name" value="HTH_31"/>
    <property type="match status" value="1"/>
</dbReference>
<reference evidence="2 3" key="1">
    <citation type="journal article" date="2014" name="Int. J. Syst. Evol. Microbiol.">
        <title>Complete genome sequence of Corynebacterium casei LMG S-19264T (=DSM 44701T), isolated from a smear-ripened cheese.</title>
        <authorList>
            <consortium name="US DOE Joint Genome Institute (JGI-PGF)"/>
            <person name="Walter F."/>
            <person name="Albersmeier A."/>
            <person name="Kalinowski J."/>
            <person name="Ruckert C."/>
        </authorList>
    </citation>
    <scope>NUCLEOTIDE SEQUENCE [LARGE SCALE GENOMIC DNA]</scope>
    <source>
        <strain evidence="2 3">CGMCC 1.15896</strain>
    </source>
</reference>
<dbReference type="SUPFAM" id="SSF47413">
    <property type="entry name" value="lambda repressor-like DNA-binding domains"/>
    <property type="match status" value="1"/>
</dbReference>
<name>A0A916RAS7_9HYPH</name>
<dbReference type="Gene3D" id="1.10.260.40">
    <property type="entry name" value="lambda repressor-like DNA-binding domains"/>
    <property type="match status" value="1"/>
</dbReference>
<dbReference type="InterPro" id="IPR001387">
    <property type="entry name" value="Cro/C1-type_HTH"/>
</dbReference>
<dbReference type="EMBL" id="BMKB01000001">
    <property type="protein sequence ID" value="GGA41325.1"/>
    <property type="molecule type" value="Genomic_DNA"/>
</dbReference>